<dbReference type="SUPFAM" id="SSF81301">
    <property type="entry name" value="Nucleotidyltransferase"/>
    <property type="match status" value="1"/>
</dbReference>
<proteinExistence type="predicted"/>
<dbReference type="EMBL" id="CAJB01000353">
    <property type="protein sequence ID" value="CCH79342.1"/>
    <property type="molecule type" value="Genomic_DNA"/>
</dbReference>
<gene>
    <name evidence="1" type="ORF">BN12_4160019</name>
</gene>
<evidence type="ECO:0008006" key="3">
    <source>
        <dbReference type="Google" id="ProtNLM"/>
    </source>
</evidence>
<dbReference type="AlphaFoldDB" id="A0A077M2Q6"/>
<sequence>MMPQDCDVDLREALKRTAVALKESGLPFALSGSYAAWARGAPEPSHDVDFVVAEADAEQAADWLREAGLQVERPPEDWLFKVFTDGAMVDVLHRVNGVPVRRSQLDDVEELDVISVRMPVQSATVLLEQKLCSLDEHYCDFSTVIPIARALREQVDWERLAHHVRGNDFAEVLLDLLGRLGVTDPSLRPAVPATAR</sequence>
<dbReference type="Gene3D" id="3.30.460.40">
    <property type="match status" value="1"/>
</dbReference>
<evidence type="ECO:0000313" key="1">
    <source>
        <dbReference type="EMBL" id="CCH79342.1"/>
    </source>
</evidence>
<dbReference type="Proteomes" id="UP000035721">
    <property type="component" value="Unassembled WGS sequence"/>
</dbReference>
<name>A0A077M2Q6_9MICO</name>
<dbReference type="InterPro" id="IPR043519">
    <property type="entry name" value="NT_sf"/>
</dbReference>
<organism evidence="1 2">
    <name type="scientific">Nostocoides japonicum T1-X7</name>
    <dbReference type="NCBI Taxonomy" id="1194083"/>
    <lineage>
        <taxon>Bacteria</taxon>
        <taxon>Bacillati</taxon>
        <taxon>Actinomycetota</taxon>
        <taxon>Actinomycetes</taxon>
        <taxon>Micrococcales</taxon>
        <taxon>Intrasporangiaceae</taxon>
        <taxon>Nostocoides</taxon>
    </lineage>
</organism>
<keyword evidence="2" id="KW-1185">Reference proteome</keyword>
<dbReference type="STRING" id="1194083.BN12_4160019"/>
<protein>
    <recommendedName>
        <fullName evidence="3">Nucleotidyltransferase family protein</fullName>
    </recommendedName>
</protein>
<comment type="caution">
    <text evidence="1">The sequence shown here is derived from an EMBL/GenBank/DDBJ whole genome shotgun (WGS) entry which is preliminary data.</text>
</comment>
<accession>A0A077M2Q6</accession>
<evidence type="ECO:0000313" key="2">
    <source>
        <dbReference type="Proteomes" id="UP000035721"/>
    </source>
</evidence>
<reference evidence="1 2" key="1">
    <citation type="journal article" date="2013" name="ISME J.">
        <title>A metabolic model for members of the genus Tetrasphaera involved in enhanced biological phosphorus removal.</title>
        <authorList>
            <person name="Kristiansen R."/>
            <person name="Nguyen H.T.T."/>
            <person name="Saunders A.M."/>
            <person name="Nielsen J.L."/>
            <person name="Wimmer R."/>
            <person name="Le V.Q."/>
            <person name="McIlroy S.J."/>
            <person name="Petrovski S."/>
            <person name="Seviour R.J."/>
            <person name="Calteau A."/>
            <person name="Nielsen K.L."/>
            <person name="Nielsen P.H."/>
        </authorList>
    </citation>
    <scope>NUCLEOTIDE SEQUENCE [LARGE SCALE GENOMIC DNA]</scope>
    <source>
        <strain evidence="1 2">T1-X7</strain>
    </source>
</reference>